<dbReference type="Gene3D" id="2.160.20.10">
    <property type="entry name" value="Single-stranded right-handed beta-helix, Pectin lyase-like"/>
    <property type="match status" value="2"/>
</dbReference>
<sequence length="785" mass="84229">MTPDVKLDIYNIPMIVTAWPDDTNETTKAARQARCDSRRGAGPRSLRREPGLWRAFRRALPLLVSILACNEVAAAPAIFWFNDPVGPDQTVLVTGADLDQVSKVTVGRIPDSGGSPPENKTVEILQQDAQSLKVVVPAEFAPGIFALELSSPDGRIGIRANLPTVYWIQGDLGTAASPGGWLRALGRNILRRRDHARLDLIDDRSPGNAVASLRASDGDLWQSHFAIPGDLAPGRYRLRLSNGDGGDSATIDAGTLEIQPRRAFTATSFDIRAYGGNGDGRSDNTMAMGRALAAAAQAGGGTVYLPRGRYLVRGAIVVPPNVTLKGEATHLVNLAWPDLADPPEALISGTTHFAIEDLTIYASNHRHVILGGFSGGKPLQEASDIAVRRVRIRASAYRGLMDPEATYRRMQDIERQFPSTGPHTIRLSGRRLTVTDNDVLGSGSALLLLDASDAVIASNIIANGRYGWYSITGSNRVIFENNTVRAADLQGTGGGINTLFSTLNGSENVFIGRNRFEGLYGADREAVTADGPGGLYLGPARSIDARQLSLQNIPVPVPARPDWAGAAIMVVGGRGVGQTARVVGTARSADASERRLRLDRPLQVPLDQTSVIDVTLARENFLIVGNRFEDCGVAAQSYGTGLNHVIADNISIRTGGFFAIGLVYSHVQPGWQIQLLDNHIVEGNIYRAGTSRAVLSEESAIGVHAYRIGAASSETVLTRAVIVRGNRLDEDAHLEIKSSPSIHPAVRDVVIEDNVVGASRIGIHIDRGVTAILQRNNLIERRITK</sequence>
<evidence type="ECO:0000313" key="2">
    <source>
        <dbReference type="EMBL" id="RED35183.1"/>
    </source>
</evidence>
<dbReference type="Pfam" id="PF12708">
    <property type="entry name" value="Pect-lyase_RHGA_epim"/>
    <property type="match status" value="1"/>
</dbReference>
<dbReference type="Proteomes" id="UP000256343">
    <property type="component" value="Unassembled WGS sequence"/>
</dbReference>
<dbReference type="InterPro" id="IPR012334">
    <property type="entry name" value="Pectin_lyas_fold"/>
</dbReference>
<dbReference type="SUPFAM" id="SSF51126">
    <property type="entry name" value="Pectin lyase-like"/>
    <property type="match status" value="2"/>
</dbReference>
<dbReference type="InterPro" id="IPR006626">
    <property type="entry name" value="PbH1"/>
</dbReference>
<dbReference type="InterPro" id="IPR011050">
    <property type="entry name" value="Pectin_lyase_fold/virulence"/>
</dbReference>
<dbReference type="EMBL" id="QRDT01000009">
    <property type="protein sequence ID" value="RED35183.1"/>
    <property type="molecule type" value="Genomic_DNA"/>
</dbReference>
<dbReference type="EMBL" id="UFQQ01000009">
    <property type="protein sequence ID" value="SSW90873.1"/>
    <property type="molecule type" value="Genomic_DNA"/>
</dbReference>
<gene>
    <name evidence="2" type="ORF">BJ125_10927</name>
    <name evidence="3" type="ORF">SAMN05892882_10927</name>
</gene>
<name>A0A336JQ74_9BRAD</name>
<evidence type="ECO:0000313" key="4">
    <source>
        <dbReference type="Proteomes" id="UP000252631"/>
    </source>
</evidence>
<feature type="domain" description="Rhamnogalacturonase A/B/Epimerase-like pectate lyase" evidence="1">
    <location>
        <begin position="270"/>
        <end position="330"/>
    </location>
</feature>
<evidence type="ECO:0000313" key="3">
    <source>
        <dbReference type="EMBL" id="SSW90873.1"/>
    </source>
</evidence>
<keyword evidence="5" id="KW-1185">Reference proteome</keyword>
<proteinExistence type="predicted"/>
<reference evidence="3 4" key="1">
    <citation type="submission" date="2017-08" db="EMBL/GenBank/DDBJ databases">
        <authorList>
            <person name="de Groot N.N."/>
        </authorList>
    </citation>
    <scope>NUCLEOTIDE SEQUENCE [LARGE SCALE GENOMIC DNA]</scope>
    <source>
        <strain evidence="3 4">JA575</strain>
    </source>
</reference>
<dbReference type="Proteomes" id="UP000252631">
    <property type="component" value="Unassembled WGS sequence"/>
</dbReference>
<organism evidence="3 4">
    <name type="scientific">Rhodopseudomonas pentothenatexigens</name>
    <dbReference type="NCBI Taxonomy" id="999699"/>
    <lineage>
        <taxon>Bacteria</taxon>
        <taxon>Pseudomonadati</taxon>
        <taxon>Pseudomonadota</taxon>
        <taxon>Alphaproteobacteria</taxon>
        <taxon>Hyphomicrobiales</taxon>
        <taxon>Nitrobacteraceae</taxon>
        <taxon>Rhodopseudomonas</taxon>
    </lineage>
</organism>
<accession>A0A336JQ74</accession>
<evidence type="ECO:0000313" key="5">
    <source>
        <dbReference type="Proteomes" id="UP000256343"/>
    </source>
</evidence>
<evidence type="ECO:0000259" key="1">
    <source>
        <dbReference type="Pfam" id="PF12708"/>
    </source>
</evidence>
<keyword evidence="3" id="KW-0456">Lyase</keyword>
<dbReference type="InterPro" id="IPR024535">
    <property type="entry name" value="RHGA/B-epi-like_pectate_lyase"/>
</dbReference>
<dbReference type="SMART" id="SM00710">
    <property type="entry name" value="PbH1"/>
    <property type="match status" value="5"/>
</dbReference>
<dbReference type="AlphaFoldDB" id="A0A336JQ74"/>
<dbReference type="GO" id="GO:0016829">
    <property type="term" value="F:lyase activity"/>
    <property type="evidence" value="ECO:0007669"/>
    <property type="project" value="UniProtKB-KW"/>
</dbReference>
<reference evidence="2 5" key="2">
    <citation type="submission" date="2018-07" db="EMBL/GenBank/DDBJ databases">
        <title>Genomic Encyclopedia of Archaeal and Bacterial Type Strains, Phase II (KMG-II): from individual species to whole genera.</title>
        <authorList>
            <person name="Goeker M."/>
        </authorList>
    </citation>
    <scope>NUCLEOTIDE SEQUENCE [LARGE SCALE GENOMIC DNA]</scope>
    <source>
        <strain evidence="2 5">JA575</strain>
    </source>
</reference>
<protein>
    <submittedName>
        <fullName evidence="3">Parallel beta helix pectate lyase-like protein</fullName>
    </submittedName>
</protein>